<evidence type="ECO:0000256" key="3">
    <source>
        <dbReference type="ARBA" id="ARBA00022692"/>
    </source>
</evidence>
<feature type="transmembrane region" description="Helical" evidence="6">
    <location>
        <begin position="131"/>
        <end position="153"/>
    </location>
</feature>
<gene>
    <name evidence="9" type="primary">hsrA</name>
    <name evidence="9" type="ORF">NCTC13832_01853</name>
    <name evidence="8" type="ORF">TP70_10555</name>
</gene>
<feature type="transmembrane region" description="Helical" evidence="6">
    <location>
        <begin position="384"/>
        <end position="407"/>
    </location>
</feature>
<evidence type="ECO:0000256" key="1">
    <source>
        <dbReference type="ARBA" id="ARBA00004651"/>
    </source>
</evidence>
<keyword evidence="10" id="KW-1185">Reference proteome</keyword>
<accession>A0A0D6XMU3</accession>
<evidence type="ECO:0000313" key="10">
    <source>
        <dbReference type="Proteomes" id="UP000032366"/>
    </source>
</evidence>
<evidence type="ECO:0000259" key="7">
    <source>
        <dbReference type="PROSITE" id="PS50850"/>
    </source>
</evidence>
<dbReference type="OrthoDB" id="9807274at2"/>
<keyword evidence="5 6" id="KW-0472">Membrane</keyword>
<feature type="transmembrane region" description="Helical" evidence="6">
    <location>
        <begin position="413"/>
        <end position="434"/>
    </location>
</feature>
<dbReference type="GO" id="GO:0022857">
    <property type="term" value="F:transmembrane transporter activity"/>
    <property type="evidence" value="ECO:0007669"/>
    <property type="project" value="InterPro"/>
</dbReference>
<feature type="transmembrane region" description="Helical" evidence="6">
    <location>
        <begin position="39"/>
        <end position="58"/>
    </location>
</feature>
<feature type="domain" description="Major facilitator superfamily (MFS) profile" evidence="7">
    <location>
        <begin position="8"/>
        <end position="439"/>
    </location>
</feature>
<organism evidence="9 11">
    <name type="scientific">Staphylococcus microti</name>
    <dbReference type="NCBI Taxonomy" id="569857"/>
    <lineage>
        <taxon>Bacteria</taxon>
        <taxon>Bacillati</taxon>
        <taxon>Bacillota</taxon>
        <taxon>Bacilli</taxon>
        <taxon>Bacillales</taxon>
        <taxon>Staphylococcaceae</taxon>
        <taxon>Staphylococcus</taxon>
    </lineage>
</organism>
<dbReference type="Pfam" id="PF07690">
    <property type="entry name" value="MFS_1"/>
    <property type="match status" value="1"/>
</dbReference>
<dbReference type="InterPro" id="IPR053573">
    <property type="entry name" value="MFS_Drug_Efflux_Pump"/>
</dbReference>
<feature type="transmembrane region" description="Helical" evidence="6">
    <location>
        <begin position="159"/>
        <end position="183"/>
    </location>
</feature>
<dbReference type="InterPro" id="IPR011701">
    <property type="entry name" value="MFS"/>
</dbReference>
<feature type="transmembrane region" description="Helical" evidence="6">
    <location>
        <begin position="220"/>
        <end position="239"/>
    </location>
</feature>
<dbReference type="Gene3D" id="1.20.1720.10">
    <property type="entry name" value="Multidrug resistance protein D"/>
    <property type="match status" value="1"/>
</dbReference>
<name>A0A0D6XMU3_9STAP</name>
<evidence type="ECO:0000313" key="9">
    <source>
        <dbReference type="EMBL" id="SUM58106.1"/>
    </source>
</evidence>
<reference evidence="8 10" key="1">
    <citation type="submission" date="2015-01" db="EMBL/GenBank/DDBJ databases">
        <authorList>
            <person name="Guo J."/>
        </authorList>
    </citation>
    <scope>NUCLEOTIDE SEQUENCE [LARGE SCALE GENOMIC DNA]</scope>
    <source>
        <strain evidence="8 10">DSM 22147</strain>
    </source>
</reference>
<dbReference type="EMBL" id="UHDT01000001">
    <property type="protein sequence ID" value="SUM58106.1"/>
    <property type="molecule type" value="Genomic_DNA"/>
</dbReference>
<sequence>MTFKKTSIIISLVLIMFMSAIETSIVSLALPTIRDDLNAALPISLVFTVYFVGIVLVIPLLSELMSQVKVIYVTIVGLVLFIAGSLLSGLSTSFEMLIVARLIQGIGAGVNMSLAQIIPKLAFEIPFRYKVMGIVGSVWGISSILGPFLGGFILEVATWHWLFYINVPIGLIAFGFVLFSYHFDNETVVRQKVDYLGLSLFYLLIFLLIAAMVTPISMPVMLMGGAMVLGCSVIVWYVSKRRHNPFLPVNEFQPKIVRAFFTDFFIALVLIGFNVFVPTYLQDYLHLSPLQSGLIVFPLSIAWLLINFTLDKIEARLSVKGIYLLAFGMLIIGSISMYIGATNIFVIAIVMFVVGLSFGMIYTKDSIVVQETVSQNNMKKMMSLFTLTRNMGNATGSAAIGMIYTLSLSFTSWPIQNVMFASMLVIMMLIVVWLRSRENNR</sequence>
<dbReference type="STRING" id="569857.TP70_10555"/>
<keyword evidence="3 6" id="KW-0812">Transmembrane</keyword>
<dbReference type="PROSITE" id="PS50850">
    <property type="entry name" value="MFS"/>
    <property type="match status" value="1"/>
</dbReference>
<dbReference type="Proteomes" id="UP000032366">
    <property type="component" value="Unassembled WGS sequence"/>
</dbReference>
<feature type="transmembrane region" description="Helical" evidence="6">
    <location>
        <begin position="322"/>
        <end position="339"/>
    </location>
</feature>
<dbReference type="PANTHER" id="PTHR23501:SF191">
    <property type="entry name" value="VACUOLAR BASIC AMINO ACID TRANSPORTER 4"/>
    <property type="match status" value="1"/>
</dbReference>
<feature type="transmembrane region" description="Helical" evidence="6">
    <location>
        <begin position="195"/>
        <end position="214"/>
    </location>
</feature>
<dbReference type="Gene3D" id="1.20.1250.20">
    <property type="entry name" value="MFS general substrate transporter like domains"/>
    <property type="match status" value="1"/>
</dbReference>
<reference evidence="9 11" key="2">
    <citation type="submission" date="2018-06" db="EMBL/GenBank/DDBJ databases">
        <authorList>
            <consortium name="Pathogen Informatics"/>
            <person name="Doyle S."/>
        </authorList>
    </citation>
    <scope>NUCLEOTIDE SEQUENCE [LARGE SCALE GENOMIC DNA]</scope>
    <source>
        <strain evidence="9 11">NCTC13832</strain>
    </source>
</reference>
<feature type="transmembrane region" description="Helical" evidence="6">
    <location>
        <begin position="70"/>
        <end position="90"/>
    </location>
</feature>
<proteinExistence type="predicted"/>
<evidence type="ECO:0000313" key="11">
    <source>
        <dbReference type="Proteomes" id="UP000254100"/>
    </source>
</evidence>
<dbReference type="PANTHER" id="PTHR23501">
    <property type="entry name" value="MAJOR FACILITATOR SUPERFAMILY"/>
    <property type="match status" value="1"/>
</dbReference>
<comment type="subcellular location">
    <subcellularLocation>
        <location evidence="1">Cell membrane</location>
        <topology evidence="1">Multi-pass membrane protein</topology>
    </subcellularLocation>
</comment>
<evidence type="ECO:0000256" key="4">
    <source>
        <dbReference type="ARBA" id="ARBA00022989"/>
    </source>
</evidence>
<protein>
    <submittedName>
        <fullName evidence="8">Multidrug MFS transporter</fullName>
    </submittedName>
    <submittedName>
        <fullName evidence="9">Multidrug resistance transporter protein</fullName>
    </submittedName>
</protein>
<evidence type="ECO:0000256" key="5">
    <source>
        <dbReference type="ARBA" id="ARBA00023136"/>
    </source>
</evidence>
<dbReference type="PRINTS" id="PR01036">
    <property type="entry name" value="TCRTETB"/>
</dbReference>
<dbReference type="Proteomes" id="UP000254100">
    <property type="component" value="Unassembled WGS sequence"/>
</dbReference>
<dbReference type="NCBIfam" id="NF040895">
    <property type="entry name" value="MFS_effux_SdrM"/>
    <property type="match status" value="1"/>
</dbReference>
<keyword evidence="2" id="KW-0813">Transport</keyword>
<dbReference type="GO" id="GO:0005886">
    <property type="term" value="C:plasma membrane"/>
    <property type="evidence" value="ECO:0007669"/>
    <property type="project" value="UniProtKB-SubCell"/>
</dbReference>
<keyword evidence="4 6" id="KW-1133">Transmembrane helix</keyword>
<dbReference type="SUPFAM" id="SSF103473">
    <property type="entry name" value="MFS general substrate transporter"/>
    <property type="match status" value="1"/>
</dbReference>
<feature type="transmembrane region" description="Helical" evidence="6">
    <location>
        <begin position="293"/>
        <end position="310"/>
    </location>
</feature>
<dbReference type="InterPro" id="IPR020846">
    <property type="entry name" value="MFS_dom"/>
</dbReference>
<evidence type="ECO:0000256" key="2">
    <source>
        <dbReference type="ARBA" id="ARBA00022448"/>
    </source>
</evidence>
<evidence type="ECO:0000313" key="8">
    <source>
        <dbReference type="EMBL" id="KIX89922.1"/>
    </source>
</evidence>
<evidence type="ECO:0000256" key="6">
    <source>
        <dbReference type="SAM" id="Phobius"/>
    </source>
</evidence>
<dbReference type="InterPro" id="IPR036259">
    <property type="entry name" value="MFS_trans_sf"/>
</dbReference>
<dbReference type="AlphaFoldDB" id="A0A0D6XMU3"/>
<feature type="transmembrane region" description="Helical" evidence="6">
    <location>
        <begin position="96"/>
        <end position="119"/>
    </location>
</feature>
<dbReference type="EMBL" id="JXWY01000135">
    <property type="protein sequence ID" value="KIX89922.1"/>
    <property type="molecule type" value="Genomic_DNA"/>
</dbReference>
<dbReference type="RefSeq" id="WP_044361537.1">
    <property type="nucleotide sequence ID" value="NZ_JXWY01000135.1"/>
</dbReference>
<feature type="transmembrane region" description="Helical" evidence="6">
    <location>
        <begin position="260"/>
        <end position="281"/>
    </location>
</feature>
<feature type="transmembrane region" description="Helical" evidence="6">
    <location>
        <begin position="345"/>
        <end position="363"/>
    </location>
</feature>